<evidence type="ECO:0000256" key="2">
    <source>
        <dbReference type="SAM" id="MobiDB-lite"/>
    </source>
</evidence>
<dbReference type="Pfam" id="PF04434">
    <property type="entry name" value="SWIM"/>
    <property type="match status" value="1"/>
</dbReference>
<evidence type="ECO:0000256" key="1">
    <source>
        <dbReference type="PROSITE-ProRule" id="PRU00325"/>
    </source>
</evidence>
<feature type="compositionally biased region" description="Polar residues" evidence="2">
    <location>
        <begin position="110"/>
        <end position="120"/>
    </location>
</feature>
<comment type="caution">
    <text evidence="4">The sequence shown here is derived from an EMBL/GenBank/DDBJ whole genome shotgun (WGS) entry which is preliminary data.</text>
</comment>
<keyword evidence="1" id="KW-0479">Metal-binding</keyword>
<dbReference type="EMBL" id="JACGWJ010000018">
    <property type="protein sequence ID" value="KAL0349650.1"/>
    <property type="molecule type" value="Genomic_DNA"/>
</dbReference>
<keyword evidence="1" id="KW-0862">Zinc</keyword>
<dbReference type="PANTHER" id="PTHR31973:SF187">
    <property type="entry name" value="MUTATOR TRANSPOSASE MUDRA PROTEIN"/>
    <property type="match status" value="1"/>
</dbReference>
<dbReference type="GO" id="GO:0008270">
    <property type="term" value="F:zinc ion binding"/>
    <property type="evidence" value="ECO:0007669"/>
    <property type="project" value="UniProtKB-KW"/>
</dbReference>
<protein>
    <recommendedName>
        <fullName evidence="3">SWIM-type domain-containing protein</fullName>
    </recommendedName>
</protein>
<organism evidence="4">
    <name type="scientific">Sesamum radiatum</name>
    <name type="common">Black benniseed</name>
    <dbReference type="NCBI Taxonomy" id="300843"/>
    <lineage>
        <taxon>Eukaryota</taxon>
        <taxon>Viridiplantae</taxon>
        <taxon>Streptophyta</taxon>
        <taxon>Embryophyta</taxon>
        <taxon>Tracheophyta</taxon>
        <taxon>Spermatophyta</taxon>
        <taxon>Magnoliopsida</taxon>
        <taxon>eudicotyledons</taxon>
        <taxon>Gunneridae</taxon>
        <taxon>Pentapetalae</taxon>
        <taxon>asterids</taxon>
        <taxon>lamiids</taxon>
        <taxon>Lamiales</taxon>
        <taxon>Pedaliaceae</taxon>
        <taxon>Sesamum</taxon>
    </lineage>
</organism>
<dbReference type="PROSITE" id="PS50966">
    <property type="entry name" value="ZF_SWIM"/>
    <property type="match status" value="1"/>
</dbReference>
<reference evidence="4" key="1">
    <citation type="submission" date="2020-06" db="EMBL/GenBank/DDBJ databases">
        <authorList>
            <person name="Li T."/>
            <person name="Hu X."/>
            <person name="Zhang T."/>
            <person name="Song X."/>
            <person name="Zhang H."/>
            <person name="Dai N."/>
            <person name="Sheng W."/>
            <person name="Hou X."/>
            <person name="Wei L."/>
        </authorList>
    </citation>
    <scope>NUCLEOTIDE SEQUENCE</scope>
    <source>
        <strain evidence="4">G02</strain>
        <tissue evidence="4">Leaf</tissue>
    </source>
</reference>
<evidence type="ECO:0000259" key="3">
    <source>
        <dbReference type="PROSITE" id="PS50966"/>
    </source>
</evidence>
<feature type="region of interest" description="Disordered" evidence="2">
    <location>
        <begin position="36"/>
        <end position="55"/>
    </location>
</feature>
<accession>A0AAW2P0I9</accession>
<feature type="region of interest" description="Disordered" evidence="2">
    <location>
        <begin position="69"/>
        <end position="150"/>
    </location>
</feature>
<name>A0AAW2P0I9_SESRA</name>
<dbReference type="InterPro" id="IPR007527">
    <property type="entry name" value="Znf_SWIM"/>
</dbReference>
<feature type="domain" description="SWIM-type" evidence="3">
    <location>
        <begin position="273"/>
        <end position="297"/>
    </location>
</feature>
<gene>
    <name evidence="4" type="ORF">Sradi_4114200</name>
</gene>
<reference evidence="4" key="2">
    <citation type="journal article" date="2024" name="Plant">
        <title>Genomic evolution and insights into agronomic trait innovations of Sesamum species.</title>
        <authorList>
            <person name="Miao H."/>
            <person name="Wang L."/>
            <person name="Qu L."/>
            <person name="Liu H."/>
            <person name="Sun Y."/>
            <person name="Le M."/>
            <person name="Wang Q."/>
            <person name="Wei S."/>
            <person name="Zheng Y."/>
            <person name="Lin W."/>
            <person name="Duan Y."/>
            <person name="Cao H."/>
            <person name="Xiong S."/>
            <person name="Wang X."/>
            <person name="Wei L."/>
            <person name="Li C."/>
            <person name="Ma Q."/>
            <person name="Ju M."/>
            <person name="Zhao R."/>
            <person name="Li G."/>
            <person name="Mu C."/>
            <person name="Tian Q."/>
            <person name="Mei H."/>
            <person name="Zhang T."/>
            <person name="Gao T."/>
            <person name="Zhang H."/>
        </authorList>
    </citation>
    <scope>NUCLEOTIDE SEQUENCE</scope>
    <source>
        <strain evidence="4">G02</strain>
    </source>
</reference>
<proteinExistence type="predicted"/>
<keyword evidence="1" id="KW-0863">Zinc-finger</keyword>
<feature type="compositionally biased region" description="Acidic residues" evidence="2">
    <location>
        <begin position="73"/>
        <end position="101"/>
    </location>
</feature>
<evidence type="ECO:0000313" key="4">
    <source>
        <dbReference type="EMBL" id="KAL0349650.1"/>
    </source>
</evidence>
<sequence>MLRKFRLLLFETDVFQLFDGYERDVCVYLDSALYDSGKENTDDGGQTPNEIDKGKAPMVVVNEENDALTNNIVEEDSGFSDSDYNVDFDSDNDSDDNNFDENIDHGVDDINTTSSDSSGENGIEISGDDFDSDLGSEEDNKEPSYPVFNPSETFHPTFEIGMIFSTKNEFKDAIHSYAIRIKRNLKITSNDKKRIILEARKKPILTMLEWIREYLMVKMQQNRDRATKRWGDKKICPKIKKIGDKNVDKAADCIPIKANDWNYEISCYDGARYTVNLVTHACSCRKWELTGILCKHG</sequence>
<dbReference type="AlphaFoldDB" id="A0AAW2P0I9"/>
<dbReference type="PANTHER" id="PTHR31973">
    <property type="entry name" value="POLYPROTEIN, PUTATIVE-RELATED"/>
    <property type="match status" value="1"/>
</dbReference>
<feature type="compositionally biased region" description="Acidic residues" evidence="2">
    <location>
        <begin position="126"/>
        <end position="140"/>
    </location>
</feature>